<comment type="caution">
    <text evidence="2">The sequence shown here is derived from an EMBL/GenBank/DDBJ whole genome shotgun (WGS) entry which is preliminary data.</text>
</comment>
<sequence length="267" mass="29864">MAYDDTFRTRRAPEPTQGAGEHTTPVTPAPIEAPSNPTTEQPADANKPNTGELLNFAGFATHHPLLVERPSRYVQRLNMAAQHLFTTPDNHPEQRILFSPALALPFFLPKGDESFSDDTIQYPLLHVPAHHPYNPDECSIDQYALTLIAMYTAMGIIHEPGDGDLYAYGINTEDLIIGDPQVENEAWQTCAEWAESVMHPIADVNIARLIRFAGDDPDEQRYLQALFETWDIHEPSDELLAQGERSAKLLALTYNAFTDIPFEPTVE</sequence>
<dbReference type="Proteomes" id="UP000233722">
    <property type="component" value="Unassembled WGS sequence"/>
</dbReference>
<organism evidence="2 3">
    <name type="scientific">Bifidobacterium pseudolongum subsp. globosum</name>
    <dbReference type="NCBI Taxonomy" id="1690"/>
    <lineage>
        <taxon>Bacteria</taxon>
        <taxon>Bacillati</taxon>
        <taxon>Actinomycetota</taxon>
        <taxon>Actinomycetes</taxon>
        <taxon>Bifidobacteriales</taxon>
        <taxon>Bifidobacteriaceae</taxon>
        <taxon>Bifidobacterium</taxon>
    </lineage>
</organism>
<evidence type="ECO:0000313" key="3">
    <source>
        <dbReference type="Proteomes" id="UP000233722"/>
    </source>
</evidence>
<protein>
    <submittedName>
        <fullName evidence="2">Uncharacterized protein</fullName>
    </submittedName>
</protein>
<name>A0A2N3QNI0_9BIFI</name>
<evidence type="ECO:0000313" key="2">
    <source>
        <dbReference type="EMBL" id="PKU93256.1"/>
    </source>
</evidence>
<reference evidence="2 3" key="1">
    <citation type="submission" date="2017-10" db="EMBL/GenBank/DDBJ databases">
        <title>Bifidobacterium genomics.</title>
        <authorList>
            <person name="Lugli G.A."/>
            <person name="Milani C."/>
            <person name="Mancabelli L."/>
        </authorList>
    </citation>
    <scope>NUCLEOTIDE SEQUENCE [LARGE SCALE GENOMIC DNA]</scope>
    <source>
        <strain evidence="2 3">1747B</strain>
    </source>
</reference>
<dbReference type="RefSeq" id="WP_101431164.1">
    <property type="nucleotide sequence ID" value="NZ_PCHA01000037.1"/>
</dbReference>
<evidence type="ECO:0000256" key="1">
    <source>
        <dbReference type="SAM" id="MobiDB-lite"/>
    </source>
</evidence>
<feature type="compositionally biased region" description="Basic and acidic residues" evidence="1">
    <location>
        <begin position="1"/>
        <end position="13"/>
    </location>
</feature>
<gene>
    <name evidence="2" type="ORF">CQR45_1787</name>
</gene>
<proteinExistence type="predicted"/>
<dbReference type="EMBL" id="PCHA01000037">
    <property type="protein sequence ID" value="PKU93256.1"/>
    <property type="molecule type" value="Genomic_DNA"/>
</dbReference>
<accession>A0A2N3QNI0</accession>
<dbReference type="AlphaFoldDB" id="A0A2N3QNI0"/>
<feature type="region of interest" description="Disordered" evidence="1">
    <location>
        <begin position="1"/>
        <end position="49"/>
    </location>
</feature>